<dbReference type="AlphaFoldDB" id="A0A388LL62"/>
<dbReference type="STRING" id="69332.A0A388LL62"/>
<evidence type="ECO:0000313" key="10">
    <source>
        <dbReference type="Proteomes" id="UP000265515"/>
    </source>
</evidence>
<feature type="domain" description="Helicase ATP-binding" evidence="7">
    <location>
        <begin position="363"/>
        <end position="493"/>
    </location>
</feature>
<dbReference type="Pfam" id="PF04408">
    <property type="entry name" value="WHD_HA2"/>
    <property type="match status" value="1"/>
</dbReference>
<dbReference type="Pfam" id="PF00271">
    <property type="entry name" value="Helicase_C"/>
    <property type="match status" value="1"/>
</dbReference>
<dbReference type="Gramene" id="GBG82962">
    <property type="protein sequence ID" value="GBG82962"/>
    <property type="gene ID" value="CBR_g36488"/>
</dbReference>
<dbReference type="Pfam" id="PF07717">
    <property type="entry name" value="OB_NTP_bind"/>
    <property type="match status" value="1"/>
</dbReference>
<evidence type="ECO:0008006" key="11">
    <source>
        <dbReference type="Google" id="ProtNLM"/>
    </source>
</evidence>
<dbReference type="InterPro" id="IPR027417">
    <property type="entry name" value="P-loop_NTPase"/>
</dbReference>
<dbReference type="FunFam" id="3.40.50.300:FF:000480">
    <property type="entry name" value="DExH-box ATP-dependent RNA helicase DExH3"/>
    <property type="match status" value="1"/>
</dbReference>
<keyword evidence="4" id="KW-0067">ATP-binding</keyword>
<name>A0A388LL62_CHABU</name>
<dbReference type="GO" id="GO:0005634">
    <property type="term" value="C:nucleus"/>
    <property type="evidence" value="ECO:0007669"/>
    <property type="project" value="TreeGrafter"/>
</dbReference>
<feature type="region of interest" description="Disordered" evidence="6">
    <location>
        <begin position="82"/>
        <end position="126"/>
    </location>
</feature>
<dbReference type="InterPro" id="IPR048333">
    <property type="entry name" value="HA2_WH"/>
</dbReference>
<dbReference type="PANTHER" id="PTHR18934:SF237">
    <property type="entry name" value="ATP-DEPENDENT DNA_RNA HELICASE DHX36"/>
    <property type="match status" value="1"/>
</dbReference>
<evidence type="ECO:0000256" key="4">
    <source>
        <dbReference type="ARBA" id="ARBA00022840"/>
    </source>
</evidence>
<dbReference type="Proteomes" id="UP000265515">
    <property type="component" value="Unassembled WGS sequence"/>
</dbReference>
<accession>A0A388LL62</accession>
<dbReference type="FunFam" id="1.20.120.1080:FF:000002">
    <property type="entry name" value="Putative ATP-dependent RNA helicase DHX36"/>
    <property type="match status" value="1"/>
</dbReference>
<dbReference type="InterPro" id="IPR059023">
    <property type="entry name" value="RNA_hel_CTD"/>
</dbReference>
<feature type="region of interest" description="Disordered" evidence="6">
    <location>
        <begin position="519"/>
        <end position="539"/>
    </location>
</feature>
<dbReference type="EMBL" id="BFEA01000423">
    <property type="protein sequence ID" value="GBG82962.1"/>
    <property type="molecule type" value="Genomic_DNA"/>
</dbReference>
<dbReference type="SMART" id="SM00490">
    <property type="entry name" value="HELICc"/>
    <property type="match status" value="1"/>
</dbReference>
<dbReference type="InterPro" id="IPR007502">
    <property type="entry name" value="Helicase-assoc_dom"/>
</dbReference>
<comment type="caution">
    <text evidence="9">The sequence shown here is derived from an EMBL/GenBank/DDBJ whole genome shotgun (WGS) entry which is preliminary data.</text>
</comment>
<dbReference type="InterPro" id="IPR014001">
    <property type="entry name" value="Helicase_ATP-bd"/>
</dbReference>
<dbReference type="SMART" id="SM00487">
    <property type="entry name" value="DEXDc"/>
    <property type="match status" value="1"/>
</dbReference>
<evidence type="ECO:0000256" key="6">
    <source>
        <dbReference type="SAM" id="MobiDB-lite"/>
    </source>
</evidence>
<organism evidence="9 10">
    <name type="scientific">Chara braunii</name>
    <name type="common">Braun's stonewort</name>
    <dbReference type="NCBI Taxonomy" id="69332"/>
    <lineage>
        <taxon>Eukaryota</taxon>
        <taxon>Viridiplantae</taxon>
        <taxon>Streptophyta</taxon>
        <taxon>Charophyceae</taxon>
        <taxon>Charales</taxon>
        <taxon>Characeae</taxon>
        <taxon>Chara</taxon>
    </lineage>
</organism>
<dbReference type="CDD" id="cd18791">
    <property type="entry name" value="SF2_C_RHA"/>
    <property type="match status" value="1"/>
</dbReference>
<dbReference type="GO" id="GO:0004386">
    <property type="term" value="F:helicase activity"/>
    <property type="evidence" value="ECO:0007669"/>
    <property type="project" value="UniProtKB-KW"/>
</dbReference>
<dbReference type="Pfam" id="PF21010">
    <property type="entry name" value="HA2_C"/>
    <property type="match status" value="1"/>
</dbReference>
<dbReference type="Gene3D" id="1.20.120.1080">
    <property type="match status" value="1"/>
</dbReference>
<proteinExistence type="inferred from homology"/>
<dbReference type="GO" id="GO:0003723">
    <property type="term" value="F:RNA binding"/>
    <property type="evidence" value="ECO:0007669"/>
    <property type="project" value="TreeGrafter"/>
</dbReference>
<sequence>MRQLSELIRSAATWYTFGRHVVHIRQPRGTHSAATWYTFGSHVDLCCAKALRTRAGCGARCPPVVGSREVCSTMRGFGRSAGYNRGGGGGGGRGGGGRGGGGRGRGRGGGGRGGGDGGGGGGQQRWWDPEWRKAKLAQISKQKGPMLEVDEDKVWQLFQELKASNKQEFILRGNYGREGCELLQSLAEEAGLHCRDYGKGEAVVVSKVPLPNYRADLDSRHGRTEREITMSAATEDRVERALEHARRSDTGSSAAKSVMTSGPEHPRQNLDASKVKVPSSAWDDGDWDSNEAPQQVPKVSAQGPVAADTIGRKTPAWGKAQSTDTALNEKARQDGEMLKTKQARQQASPAVQAMLAFRRKLPAFQKKQELLDAVRNNQVLVVSGETGCGKTTQLPQVGYQIRLESERSANTRLLFCTTGVLLRRLVTEPTLTGITHVMVDEIHERGMNEDFLLIILRDLLPKRPDLRLILMSATINAELFSAYFGGAPMAHIPGYTFPVKELFLEELLEKTGHTIVDQSSGGFGGGGGGGRRRRRMPDSKKDPITELWETVDLDRTFASYSMRTRRSLEEWKPDQIDLDLVEATLVHICQKEEDGAVLVFLTGWDEISKMLEKCKVHPILGNMDRIRILPLHGSLPTINQREIFQRPPEGVRKIVLSTNIAETSITIDDVVFVIDCGKSKETSYDAVNKLACLTPSWISKASSHQRRGRAGRVQPGVCYHVYPKVLYDAMQDYQLPELLRTPLEELCLQIKSLGLGSIAKFLSRAMQPPEALAVKNAIELLVTIGALDSAEELTSLGRHLAALPVDPRIGKLLLMGVIFSCLSPVLTIAAGLAYKDPFVLPMTKREEADEAKASFAGDSQSDHFALLCAYDEWQKVRRDGKNVAQTFCWQNFLSMPTLQMMEDMRQQFVDLLSQFGFMDKSAGVASYNRYGNDMELIRAVICAGMYPNVVRVEKKGRQTLLHTREDGRVKLHPTSVISMDSLSRNSWLVYHEKVKTTDIFIRDASAVGDYALLMFGGEMSTSPSGAGFSMLKGYLHFSTAPRSTQLVKELRAQLYRLLERKIQDPRMDMQVEGGGVVTAVRELLHGEQQSQAYGGSGYGGSGGGYGGGRGRGRRW</sequence>
<evidence type="ECO:0000259" key="8">
    <source>
        <dbReference type="PROSITE" id="PS51194"/>
    </source>
</evidence>
<feature type="region of interest" description="Disordered" evidence="6">
    <location>
        <begin position="1091"/>
        <end position="1115"/>
    </location>
</feature>
<dbReference type="Pfam" id="PF26026">
    <property type="entry name" value="RNA_hel_CTD"/>
    <property type="match status" value="1"/>
</dbReference>
<dbReference type="PROSITE" id="PS51194">
    <property type="entry name" value="HELICASE_CTER"/>
    <property type="match status" value="1"/>
</dbReference>
<keyword evidence="10" id="KW-1185">Reference proteome</keyword>
<evidence type="ECO:0000256" key="1">
    <source>
        <dbReference type="ARBA" id="ARBA00022741"/>
    </source>
</evidence>
<feature type="compositionally biased region" description="Gly residues" evidence="6">
    <location>
        <begin position="84"/>
        <end position="123"/>
    </location>
</feature>
<dbReference type="OMA" id="WLQSDKH"/>
<feature type="compositionally biased region" description="Gly residues" evidence="6">
    <location>
        <begin position="1094"/>
        <end position="1109"/>
    </location>
</feature>
<dbReference type="SUPFAM" id="SSF52540">
    <property type="entry name" value="P-loop containing nucleoside triphosphate hydrolases"/>
    <property type="match status" value="1"/>
</dbReference>
<evidence type="ECO:0000259" key="7">
    <source>
        <dbReference type="PROSITE" id="PS51192"/>
    </source>
</evidence>
<keyword evidence="3" id="KW-0347">Helicase</keyword>
<feature type="compositionally biased region" description="Polar residues" evidence="6">
    <location>
        <begin position="250"/>
        <end position="260"/>
    </location>
</feature>
<dbReference type="InterPro" id="IPR011709">
    <property type="entry name" value="DEAD-box_helicase_OB_fold"/>
</dbReference>
<evidence type="ECO:0000256" key="5">
    <source>
        <dbReference type="ARBA" id="ARBA00060772"/>
    </source>
</evidence>
<protein>
    <recommendedName>
        <fullName evidence="11">RNA helicase</fullName>
    </recommendedName>
</protein>
<dbReference type="GO" id="GO:0005524">
    <property type="term" value="F:ATP binding"/>
    <property type="evidence" value="ECO:0007669"/>
    <property type="project" value="UniProtKB-KW"/>
</dbReference>
<keyword evidence="2" id="KW-0378">Hydrolase</keyword>
<comment type="similarity">
    <text evidence="5">Belongs to the DExH box helicase family.</text>
</comment>
<dbReference type="CDD" id="cd17917">
    <property type="entry name" value="DEXHc_RHA-like"/>
    <property type="match status" value="1"/>
</dbReference>
<feature type="domain" description="Helicase C-terminal" evidence="8">
    <location>
        <begin position="580"/>
        <end position="754"/>
    </location>
</feature>
<dbReference type="PANTHER" id="PTHR18934">
    <property type="entry name" value="ATP-DEPENDENT RNA HELICASE"/>
    <property type="match status" value="1"/>
</dbReference>
<evidence type="ECO:0000256" key="2">
    <source>
        <dbReference type="ARBA" id="ARBA00022801"/>
    </source>
</evidence>
<dbReference type="OrthoDB" id="5600252at2759"/>
<dbReference type="GO" id="GO:0016787">
    <property type="term" value="F:hydrolase activity"/>
    <property type="evidence" value="ECO:0007669"/>
    <property type="project" value="UniProtKB-KW"/>
</dbReference>
<evidence type="ECO:0000313" key="9">
    <source>
        <dbReference type="EMBL" id="GBG82962.1"/>
    </source>
</evidence>
<feature type="region of interest" description="Disordered" evidence="6">
    <location>
        <begin position="243"/>
        <end position="303"/>
    </location>
</feature>
<evidence type="ECO:0000256" key="3">
    <source>
        <dbReference type="ARBA" id="ARBA00022806"/>
    </source>
</evidence>
<keyword evidence="1" id="KW-0547">Nucleotide-binding</keyword>
<dbReference type="Gene3D" id="3.40.50.300">
    <property type="entry name" value="P-loop containing nucleotide triphosphate hydrolases"/>
    <property type="match status" value="3"/>
</dbReference>
<dbReference type="PROSITE" id="PS51192">
    <property type="entry name" value="HELICASE_ATP_BIND_1"/>
    <property type="match status" value="1"/>
</dbReference>
<dbReference type="SMART" id="SM00847">
    <property type="entry name" value="HA2"/>
    <property type="match status" value="1"/>
</dbReference>
<dbReference type="InterPro" id="IPR001650">
    <property type="entry name" value="Helicase_C-like"/>
</dbReference>
<gene>
    <name evidence="9" type="ORF">CBR_g36488</name>
</gene>
<reference evidence="9 10" key="1">
    <citation type="journal article" date="2018" name="Cell">
        <title>The Chara Genome: Secondary Complexity and Implications for Plant Terrestrialization.</title>
        <authorList>
            <person name="Nishiyama T."/>
            <person name="Sakayama H."/>
            <person name="Vries J.D."/>
            <person name="Buschmann H."/>
            <person name="Saint-Marcoux D."/>
            <person name="Ullrich K.K."/>
            <person name="Haas F.B."/>
            <person name="Vanderstraeten L."/>
            <person name="Becker D."/>
            <person name="Lang D."/>
            <person name="Vosolsobe S."/>
            <person name="Rombauts S."/>
            <person name="Wilhelmsson P.K.I."/>
            <person name="Janitza P."/>
            <person name="Kern R."/>
            <person name="Heyl A."/>
            <person name="Rumpler F."/>
            <person name="Villalobos L.I.A.C."/>
            <person name="Clay J.M."/>
            <person name="Skokan R."/>
            <person name="Toyoda A."/>
            <person name="Suzuki Y."/>
            <person name="Kagoshima H."/>
            <person name="Schijlen E."/>
            <person name="Tajeshwar N."/>
            <person name="Catarino B."/>
            <person name="Hetherington A.J."/>
            <person name="Saltykova A."/>
            <person name="Bonnot C."/>
            <person name="Breuninger H."/>
            <person name="Symeonidi A."/>
            <person name="Radhakrishnan G.V."/>
            <person name="Van Nieuwerburgh F."/>
            <person name="Deforce D."/>
            <person name="Chang C."/>
            <person name="Karol K.G."/>
            <person name="Hedrich R."/>
            <person name="Ulvskov P."/>
            <person name="Glockner G."/>
            <person name="Delwiche C.F."/>
            <person name="Petrasek J."/>
            <person name="Van de Peer Y."/>
            <person name="Friml J."/>
            <person name="Beilby M."/>
            <person name="Dolan L."/>
            <person name="Kohara Y."/>
            <person name="Sugano S."/>
            <person name="Fujiyama A."/>
            <person name="Delaux P.-M."/>
            <person name="Quint M."/>
            <person name="TheiBen G."/>
            <person name="Hagemann M."/>
            <person name="Harholt J."/>
            <person name="Dunand C."/>
            <person name="Zachgo S."/>
            <person name="Langdale J."/>
            <person name="Maumus F."/>
            <person name="Straeten D.V.D."/>
            <person name="Gould S.B."/>
            <person name="Rensing S.A."/>
        </authorList>
    </citation>
    <scope>NUCLEOTIDE SEQUENCE [LARGE SCALE GENOMIC DNA]</scope>
    <source>
        <strain evidence="9 10">S276</strain>
    </source>
</reference>